<keyword evidence="8" id="KW-1185">Reference proteome</keyword>
<dbReference type="SUPFAM" id="SSF57850">
    <property type="entry name" value="RING/U-box"/>
    <property type="match status" value="1"/>
</dbReference>
<dbReference type="Proteomes" id="UP000276133">
    <property type="component" value="Unassembled WGS sequence"/>
</dbReference>
<gene>
    <name evidence="7" type="ORF">BpHYR1_033432</name>
</gene>
<accession>A0A3M7Q672</accession>
<keyword evidence="2 4" id="KW-0863">Zinc-finger</keyword>
<dbReference type="InterPro" id="IPR017907">
    <property type="entry name" value="Znf_RING_CS"/>
</dbReference>
<evidence type="ECO:0000256" key="1">
    <source>
        <dbReference type="ARBA" id="ARBA00022723"/>
    </source>
</evidence>
<dbReference type="InterPro" id="IPR001841">
    <property type="entry name" value="Znf_RING"/>
</dbReference>
<reference evidence="7 8" key="1">
    <citation type="journal article" date="2018" name="Sci. Rep.">
        <title>Genomic signatures of local adaptation to the degree of environmental predictability in rotifers.</title>
        <authorList>
            <person name="Franch-Gras L."/>
            <person name="Hahn C."/>
            <person name="Garcia-Roger E.M."/>
            <person name="Carmona M.J."/>
            <person name="Serra M."/>
            <person name="Gomez A."/>
        </authorList>
    </citation>
    <scope>NUCLEOTIDE SEQUENCE [LARGE SCALE GENOMIC DNA]</scope>
    <source>
        <strain evidence="7">HYR1</strain>
    </source>
</reference>
<keyword evidence="3" id="KW-0862">Zinc</keyword>
<comment type="caution">
    <text evidence="7">The sequence shown here is derived from an EMBL/GenBank/DDBJ whole genome shotgun (WGS) entry which is preliminary data.</text>
</comment>
<dbReference type="GO" id="GO:0008270">
    <property type="term" value="F:zinc ion binding"/>
    <property type="evidence" value="ECO:0007669"/>
    <property type="project" value="UniProtKB-KW"/>
</dbReference>
<feature type="domain" description="RING-type" evidence="6">
    <location>
        <begin position="11"/>
        <end position="50"/>
    </location>
</feature>
<organism evidence="7 8">
    <name type="scientific">Brachionus plicatilis</name>
    <name type="common">Marine rotifer</name>
    <name type="synonym">Brachionus muelleri</name>
    <dbReference type="NCBI Taxonomy" id="10195"/>
    <lineage>
        <taxon>Eukaryota</taxon>
        <taxon>Metazoa</taxon>
        <taxon>Spiralia</taxon>
        <taxon>Gnathifera</taxon>
        <taxon>Rotifera</taxon>
        <taxon>Eurotatoria</taxon>
        <taxon>Monogononta</taxon>
        <taxon>Pseudotrocha</taxon>
        <taxon>Ploima</taxon>
        <taxon>Brachionidae</taxon>
        <taxon>Brachionus</taxon>
    </lineage>
</organism>
<sequence length="368" mass="42949">MTSVFEELICCDLCESNPENTLQIPCFHLFCKSCLVQNLVDSTLVCPICKVEQLVTDGDLEKTFNKSVLPKFWLNWHRNYFDDLKISEEEIPDIDGVCEECAAKTSNKHKGKVQPENCIQKIKECFHCRKYLCESCRNEHYNTLRQETFKCLEGYQEGSRNLSIISESLNETRLKKIAEYEKLKSDIVNKKNELIKKIEEEEQEILSKLEKEIKEDRIKMNRSDHDVKKFNAIKEASKIIREKITSEKDRKILSEVCQEFLKVQNELKDLLNLESRRIDPKKEKKLVFNEKTIKADLMGALELKKGNLKLKRARDLRLPVAVSECYPLLYQSFQYRFIFDLSDLNQQKSAGCNKLVILGGIDFILTLL</sequence>
<evidence type="ECO:0000256" key="3">
    <source>
        <dbReference type="ARBA" id="ARBA00022833"/>
    </source>
</evidence>
<proteinExistence type="predicted"/>
<dbReference type="STRING" id="10195.A0A3M7Q672"/>
<evidence type="ECO:0000256" key="2">
    <source>
        <dbReference type="ARBA" id="ARBA00022771"/>
    </source>
</evidence>
<evidence type="ECO:0000256" key="5">
    <source>
        <dbReference type="SAM" id="Coils"/>
    </source>
</evidence>
<dbReference type="Gene3D" id="3.30.40.10">
    <property type="entry name" value="Zinc/RING finger domain, C3HC4 (zinc finger)"/>
    <property type="match status" value="1"/>
</dbReference>
<dbReference type="PROSITE" id="PS50089">
    <property type="entry name" value="ZF_RING_2"/>
    <property type="match status" value="1"/>
</dbReference>
<evidence type="ECO:0000313" key="8">
    <source>
        <dbReference type="Proteomes" id="UP000276133"/>
    </source>
</evidence>
<dbReference type="Pfam" id="PF00097">
    <property type="entry name" value="zf-C3HC4"/>
    <property type="match status" value="1"/>
</dbReference>
<evidence type="ECO:0000313" key="7">
    <source>
        <dbReference type="EMBL" id="RNA06511.1"/>
    </source>
</evidence>
<keyword evidence="1" id="KW-0479">Metal-binding</keyword>
<feature type="coiled-coil region" evidence="5">
    <location>
        <begin position="177"/>
        <end position="226"/>
    </location>
</feature>
<evidence type="ECO:0000256" key="4">
    <source>
        <dbReference type="PROSITE-ProRule" id="PRU00175"/>
    </source>
</evidence>
<name>A0A3M7Q672_BRAPC</name>
<dbReference type="InterPro" id="IPR018957">
    <property type="entry name" value="Znf_C3HC4_RING-type"/>
</dbReference>
<dbReference type="PROSITE" id="PS00518">
    <property type="entry name" value="ZF_RING_1"/>
    <property type="match status" value="1"/>
</dbReference>
<dbReference type="AlphaFoldDB" id="A0A3M7Q672"/>
<dbReference type="InterPro" id="IPR013083">
    <property type="entry name" value="Znf_RING/FYVE/PHD"/>
</dbReference>
<dbReference type="SMART" id="SM00184">
    <property type="entry name" value="RING"/>
    <property type="match status" value="1"/>
</dbReference>
<dbReference type="CDD" id="cd16449">
    <property type="entry name" value="RING-HC"/>
    <property type="match status" value="1"/>
</dbReference>
<keyword evidence="5" id="KW-0175">Coiled coil</keyword>
<dbReference type="OrthoDB" id="10266039at2759"/>
<evidence type="ECO:0000259" key="6">
    <source>
        <dbReference type="PROSITE" id="PS50089"/>
    </source>
</evidence>
<dbReference type="EMBL" id="REGN01007366">
    <property type="protein sequence ID" value="RNA06511.1"/>
    <property type="molecule type" value="Genomic_DNA"/>
</dbReference>
<protein>
    <submittedName>
        <fullName evidence="7">RING finger nhl-1-like</fullName>
    </submittedName>
</protein>